<dbReference type="CDD" id="cd16917">
    <property type="entry name" value="HATPase_UhpB-NarQ-NarX-like"/>
    <property type="match status" value="1"/>
</dbReference>
<keyword evidence="9" id="KW-0812">Transmembrane</keyword>
<dbReference type="InterPro" id="IPR011712">
    <property type="entry name" value="Sig_transdc_His_kin_sub3_dim/P"/>
</dbReference>
<dbReference type="GO" id="GO:0016020">
    <property type="term" value="C:membrane"/>
    <property type="evidence" value="ECO:0007669"/>
    <property type="project" value="InterPro"/>
</dbReference>
<evidence type="ECO:0000313" key="12">
    <source>
        <dbReference type="EMBL" id="MBB6434140.1"/>
    </source>
</evidence>
<evidence type="ECO:0000256" key="7">
    <source>
        <dbReference type="ARBA" id="ARBA00022840"/>
    </source>
</evidence>
<name>A0A7X0HAK5_9ACTN</name>
<feature type="transmembrane region" description="Helical" evidence="9">
    <location>
        <begin position="26"/>
        <end position="45"/>
    </location>
</feature>
<proteinExistence type="predicted"/>
<dbReference type="Gene3D" id="3.30.565.10">
    <property type="entry name" value="Histidine kinase-like ATPase, C-terminal domain"/>
    <property type="match status" value="1"/>
</dbReference>
<evidence type="ECO:0000256" key="3">
    <source>
        <dbReference type="ARBA" id="ARBA00022553"/>
    </source>
</evidence>
<feature type="domain" description="Histidine kinase/HSP90-like ATPase" evidence="10">
    <location>
        <begin position="294"/>
        <end position="371"/>
    </location>
</feature>
<feature type="transmembrane region" description="Helical" evidence="9">
    <location>
        <begin position="81"/>
        <end position="102"/>
    </location>
</feature>
<gene>
    <name evidence="12" type="ORF">HNQ79_000578</name>
</gene>
<dbReference type="PANTHER" id="PTHR24421:SF10">
    <property type="entry name" value="NITRATE_NITRITE SENSOR PROTEIN NARQ"/>
    <property type="match status" value="1"/>
</dbReference>
<dbReference type="GO" id="GO:0005524">
    <property type="term" value="F:ATP binding"/>
    <property type="evidence" value="ECO:0007669"/>
    <property type="project" value="UniProtKB-KW"/>
</dbReference>
<evidence type="ECO:0000256" key="8">
    <source>
        <dbReference type="ARBA" id="ARBA00023012"/>
    </source>
</evidence>
<evidence type="ECO:0000256" key="1">
    <source>
        <dbReference type="ARBA" id="ARBA00000085"/>
    </source>
</evidence>
<evidence type="ECO:0000256" key="2">
    <source>
        <dbReference type="ARBA" id="ARBA00012438"/>
    </source>
</evidence>
<keyword evidence="8" id="KW-0902">Two-component regulatory system</keyword>
<dbReference type="PANTHER" id="PTHR24421">
    <property type="entry name" value="NITRATE/NITRITE SENSOR PROTEIN NARX-RELATED"/>
    <property type="match status" value="1"/>
</dbReference>
<dbReference type="Pfam" id="PF02518">
    <property type="entry name" value="HATPase_c"/>
    <property type="match status" value="1"/>
</dbReference>
<dbReference type="Proteomes" id="UP000540423">
    <property type="component" value="Unassembled WGS sequence"/>
</dbReference>
<dbReference type="GO" id="GO:0000155">
    <property type="term" value="F:phosphorelay sensor kinase activity"/>
    <property type="evidence" value="ECO:0007669"/>
    <property type="project" value="InterPro"/>
</dbReference>
<reference evidence="12 13" key="1">
    <citation type="submission" date="2020-08" db="EMBL/GenBank/DDBJ databases">
        <title>Genomic Encyclopedia of Type Strains, Phase IV (KMG-IV): sequencing the most valuable type-strain genomes for metagenomic binning, comparative biology and taxonomic classification.</title>
        <authorList>
            <person name="Goeker M."/>
        </authorList>
    </citation>
    <scope>NUCLEOTIDE SEQUENCE [LARGE SCALE GENOMIC DNA]</scope>
    <source>
        <strain evidence="12 13">DSM 40141</strain>
    </source>
</reference>
<dbReference type="RefSeq" id="WP_185026434.1">
    <property type="nucleotide sequence ID" value="NZ_BNBN01000001.1"/>
</dbReference>
<evidence type="ECO:0000259" key="11">
    <source>
        <dbReference type="Pfam" id="PF07730"/>
    </source>
</evidence>
<feature type="transmembrane region" description="Helical" evidence="9">
    <location>
        <begin position="57"/>
        <end position="75"/>
    </location>
</feature>
<keyword evidence="7" id="KW-0067">ATP-binding</keyword>
<keyword evidence="4" id="KW-0808">Transferase</keyword>
<comment type="caution">
    <text evidence="12">The sequence shown here is derived from an EMBL/GenBank/DDBJ whole genome shotgun (WGS) entry which is preliminary data.</text>
</comment>
<dbReference type="SUPFAM" id="SSF55874">
    <property type="entry name" value="ATPase domain of HSP90 chaperone/DNA topoisomerase II/histidine kinase"/>
    <property type="match status" value="1"/>
</dbReference>
<dbReference type="InterPro" id="IPR036890">
    <property type="entry name" value="HATPase_C_sf"/>
</dbReference>
<keyword evidence="9" id="KW-1133">Transmembrane helix</keyword>
<evidence type="ECO:0000313" key="13">
    <source>
        <dbReference type="Proteomes" id="UP000540423"/>
    </source>
</evidence>
<evidence type="ECO:0000259" key="10">
    <source>
        <dbReference type="Pfam" id="PF02518"/>
    </source>
</evidence>
<feature type="transmembrane region" description="Helical" evidence="9">
    <location>
        <begin position="147"/>
        <end position="165"/>
    </location>
</feature>
<dbReference type="Gene3D" id="1.20.5.1930">
    <property type="match status" value="1"/>
</dbReference>
<feature type="transmembrane region" description="Helical" evidence="9">
    <location>
        <begin position="114"/>
        <end position="135"/>
    </location>
</feature>
<dbReference type="EC" id="2.7.13.3" evidence="2"/>
<organism evidence="12 13">
    <name type="scientific">Streptomyces candidus</name>
    <dbReference type="NCBI Taxonomy" id="67283"/>
    <lineage>
        <taxon>Bacteria</taxon>
        <taxon>Bacillati</taxon>
        <taxon>Actinomycetota</taxon>
        <taxon>Actinomycetes</taxon>
        <taxon>Kitasatosporales</taxon>
        <taxon>Streptomycetaceae</taxon>
        <taxon>Streptomyces</taxon>
    </lineage>
</organism>
<accession>A0A7X0HAK5</accession>
<evidence type="ECO:0000256" key="5">
    <source>
        <dbReference type="ARBA" id="ARBA00022741"/>
    </source>
</evidence>
<dbReference type="InterPro" id="IPR050482">
    <property type="entry name" value="Sensor_HK_TwoCompSys"/>
</dbReference>
<keyword evidence="5" id="KW-0547">Nucleotide-binding</keyword>
<keyword evidence="6 12" id="KW-0418">Kinase</keyword>
<keyword evidence="3" id="KW-0597">Phosphoprotein</keyword>
<dbReference type="EMBL" id="JACHEM010000001">
    <property type="protein sequence ID" value="MBB6434140.1"/>
    <property type="molecule type" value="Genomic_DNA"/>
</dbReference>
<keyword evidence="13" id="KW-1185">Reference proteome</keyword>
<comment type="catalytic activity">
    <reaction evidence="1">
        <text>ATP + protein L-histidine = ADP + protein N-phospho-L-histidine.</text>
        <dbReference type="EC" id="2.7.13.3"/>
    </reaction>
</comment>
<evidence type="ECO:0000256" key="4">
    <source>
        <dbReference type="ARBA" id="ARBA00022679"/>
    </source>
</evidence>
<dbReference type="AlphaFoldDB" id="A0A7X0HAK5"/>
<evidence type="ECO:0000256" key="9">
    <source>
        <dbReference type="SAM" id="Phobius"/>
    </source>
</evidence>
<keyword evidence="9" id="KW-0472">Membrane</keyword>
<evidence type="ECO:0000256" key="6">
    <source>
        <dbReference type="ARBA" id="ARBA00022777"/>
    </source>
</evidence>
<feature type="domain" description="Signal transduction histidine kinase subgroup 3 dimerisation and phosphoacceptor" evidence="11">
    <location>
        <begin position="190"/>
        <end position="247"/>
    </location>
</feature>
<protein>
    <recommendedName>
        <fullName evidence="2">histidine kinase</fullName>
        <ecNumber evidence="2">2.7.13.3</ecNumber>
    </recommendedName>
</protein>
<dbReference type="Pfam" id="PF07730">
    <property type="entry name" value="HisKA_3"/>
    <property type="match status" value="1"/>
</dbReference>
<dbReference type="InterPro" id="IPR003594">
    <property type="entry name" value="HATPase_dom"/>
</dbReference>
<sequence length="385" mass="42043">MHDKPTASPVHRAWAVGRRWLDSRTVHRHTVDLFVPLICFGLMLLDVPGLAEGDNPLNGYSATLVLALGASSLLLRRRFPWIPYVVALGLLGWLHELTLIQFALYKIGRYRGRAAAIVATAGYVICAYLLFLFQRWPEKQADTLPEFLSLVVPIGVLAAGVGVAANRQDLVRELEVQKAHTAALRAVQQERASVARDVHDFVGRELTLLAVRAEVLAVRARGQAHQKDFDELSDTARKAHRILNELIVQRARERDPTPGIEALSVLAAEGERAGSRVVLDIDAEAAALSPLRQAAVYRVVQECLTNAVKHAPGEAVRVRIALDGVHLRVEVVNGLPRALPAKQPVSAGTGTFSMDERMRAMGGTLESGHRDGEYRVVAVLPAGVQ</sequence>
<dbReference type="GO" id="GO:0046983">
    <property type="term" value="F:protein dimerization activity"/>
    <property type="evidence" value="ECO:0007669"/>
    <property type="project" value="InterPro"/>
</dbReference>